<feature type="compositionally biased region" description="Low complexity" evidence="2">
    <location>
        <begin position="332"/>
        <end position="355"/>
    </location>
</feature>
<dbReference type="Proteomes" id="UP000552700">
    <property type="component" value="Unassembled WGS sequence"/>
</dbReference>
<name>A0A841IY42_9SPHN</name>
<evidence type="ECO:0000259" key="4">
    <source>
        <dbReference type="PROSITE" id="PS51724"/>
    </source>
</evidence>
<dbReference type="AlphaFoldDB" id="A0A841IY42"/>
<evidence type="ECO:0000313" key="6">
    <source>
        <dbReference type="Proteomes" id="UP000552700"/>
    </source>
</evidence>
<keyword evidence="3" id="KW-0732">Signal</keyword>
<feature type="domain" description="SPOR" evidence="4">
    <location>
        <begin position="548"/>
        <end position="629"/>
    </location>
</feature>
<reference evidence="5 6" key="1">
    <citation type="submission" date="2020-08" db="EMBL/GenBank/DDBJ databases">
        <title>Genomic Encyclopedia of Type Strains, Phase IV (KMG-IV): sequencing the most valuable type-strain genomes for metagenomic binning, comparative biology and taxonomic classification.</title>
        <authorList>
            <person name="Goeker M."/>
        </authorList>
    </citation>
    <scope>NUCLEOTIDE SEQUENCE [LARGE SCALE GENOMIC DNA]</scope>
    <source>
        <strain evidence="5 6">DSM 102255</strain>
    </source>
</reference>
<dbReference type="Pfam" id="PF14559">
    <property type="entry name" value="TPR_19"/>
    <property type="match status" value="1"/>
</dbReference>
<keyword evidence="6" id="KW-1185">Reference proteome</keyword>
<dbReference type="InterPro" id="IPR007730">
    <property type="entry name" value="SPOR-like_dom"/>
</dbReference>
<feature type="compositionally biased region" description="Low complexity" evidence="2">
    <location>
        <begin position="272"/>
        <end position="284"/>
    </location>
</feature>
<gene>
    <name evidence="5" type="ORF">FHS92_001280</name>
</gene>
<feature type="compositionally biased region" description="Low complexity" evidence="2">
    <location>
        <begin position="461"/>
        <end position="470"/>
    </location>
</feature>
<dbReference type="RefSeq" id="WP_343056672.1">
    <property type="nucleotide sequence ID" value="NZ_JACIJP010000001.1"/>
</dbReference>
<feature type="coiled-coil region" evidence="1">
    <location>
        <begin position="497"/>
        <end position="544"/>
    </location>
</feature>
<proteinExistence type="predicted"/>
<keyword evidence="1" id="KW-0175">Coiled coil</keyword>
<feature type="compositionally biased region" description="Low complexity" evidence="2">
    <location>
        <begin position="390"/>
        <end position="420"/>
    </location>
</feature>
<feature type="compositionally biased region" description="Polar residues" evidence="2">
    <location>
        <begin position="285"/>
        <end position="302"/>
    </location>
</feature>
<dbReference type="PRINTS" id="PR01217">
    <property type="entry name" value="PRICHEXTENSN"/>
</dbReference>
<protein>
    <submittedName>
        <fullName evidence="5">Flp pilus assembly protein TadD</fullName>
    </submittedName>
</protein>
<sequence length="640" mass="66691">MKHSIRHFSFVSALAIVSASGVANSVSAQTSAPITSQLDIPSSDQAGKLSGYLARLATDPRDLSSLIGAGEVALSLEDARAAVGFFGRADEVSPNNGRVKAGLGRAMLEMQQTGDALRLLEQAGTLGYSDPEMLSDRGLARDLTGDQAGAQRDYVAALRSRPNDQTLIRRYAVSLGISGQIDLAEKTIQPLLYKSDRGAWRDRAFILAMNGRQEQARTITTQVMPRPLADAIQPYMERMGMLTPAQRAAAVHMGQFPPGLVKVRVASTAVPAPASTPTASAVASNTKRPTARGSRTTPTLAATSPVVQPMPPTYTPPQSPTLSGRAVESDPVRSSAPVRAAQAASAPSTAQVPPVIDYSDAPPTNMARPAPARVEPVRSQPVSQQPVRPAPANVTPAPTAPATSAAAASAVPSAPSAATPQPITPRPVNPAPTYGPPAPQPSAQPSFAQPSSAPPAPAPAAPASVPQTAPTSNRTLAQIMAEVQVPEAEQAASAAALDLVEIMRVQAERRKAKLAAEAKAKKDVAAKEKAAAEAKAKAEALAEKKRLAANPSRIWVQVGTGRDKSALAFTLKAMRKKYADTMGSRDGWTAEWGRTNRLVVGPFSSKAKAQDFEASMKKAGSDAFLWVSDAGEDVSALGGK</sequence>
<dbReference type="Gene3D" id="3.30.70.1070">
    <property type="entry name" value="Sporulation related repeat"/>
    <property type="match status" value="1"/>
</dbReference>
<dbReference type="InterPro" id="IPR011990">
    <property type="entry name" value="TPR-like_helical_dom_sf"/>
</dbReference>
<dbReference type="SUPFAM" id="SSF110997">
    <property type="entry name" value="Sporulation related repeat"/>
    <property type="match status" value="1"/>
</dbReference>
<feature type="compositionally biased region" description="Pro residues" evidence="2">
    <location>
        <begin position="422"/>
        <end position="442"/>
    </location>
</feature>
<feature type="signal peptide" evidence="3">
    <location>
        <begin position="1"/>
        <end position="28"/>
    </location>
</feature>
<evidence type="ECO:0000256" key="1">
    <source>
        <dbReference type="SAM" id="Coils"/>
    </source>
</evidence>
<dbReference type="GO" id="GO:0042834">
    <property type="term" value="F:peptidoglycan binding"/>
    <property type="evidence" value="ECO:0007669"/>
    <property type="project" value="InterPro"/>
</dbReference>
<organism evidence="5 6">
    <name type="scientific">Sphingobium subterraneum</name>
    <dbReference type="NCBI Taxonomy" id="627688"/>
    <lineage>
        <taxon>Bacteria</taxon>
        <taxon>Pseudomonadati</taxon>
        <taxon>Pseudomonadota</taxon>
        <taxon>Alphaproteobacteria</taxon>
        <taxon>Sphingomonadales</taxon>
        <taxon>Sphingomonadaceae</taxon>
        <taxon>Sphingobium</taxon>
    </lineage>
</organism>
<evidence type="ECO:0000256" key="2">
    <source>
        <dbReference type="SAM" id="MobiDB-lite"/>
    </source>
</evidence>
<comment type="caution">
    <text evidence="5">The sequence shown here is derived from an EMBL/GenBank/DDBJ whole genome shotgun (WGS) entry which is preliminary data.</text>
</comment>
<feature type="chain" id="PRO_5032584042" evidence="3">
    <location>
        <begin position="29"/>
        <end position="640"/>
    </location>
</feature>
<dbReference type="PROSITE" id="PS51724">
    <property type="entry name" value="SPOR"/>
    <property type="match status" value="1"/>
</dbReference>
<dbReference type="SUPFAM" id="SSF48452">
    <property type="entry name" value="TPR-like"/>
    <property type="match status" value="1"/>
</dbReference>
<dbReference type="Pfam" id="PF05036">
    <property type="entry name" value="SPOR"/>
    <property type="match status" value="1"/>
</dbReference>
<accession>A0A841IY42</accession>
<feature type="region of interest" description="Disordered" evidence="2">
    <location>
        <begin position="272"/>
        <end position="470"/>
    </location>
</feature>
<dbReference type="EMBL" id="JACIJP010000001">
    <property type="protein sequence ID" value="MBB6123573.1"/>
    <property type="molecule type" value="Genomic_DNA"/>
</dbReference>
<evidence type="ECO:0000256" key="3">
    <source>
        <dbReference type="SAM" id="SignalP"/>
    </source>
</evidence>
<feature type="compositionally biased region" description="Pro residues" evidence="2">
    <location>
        <begin position="308"/>
        <end position="319"/>
    </location>
</feature>
<evidence type="ECO:0000313" key="5">
    <source>
        <dbReference type="EMBL" id="MBB6123573.1"/>
    </source>
</evidence>
<dbReference type="Gene3D" id="1.25.40.10">
    <property type="entry name" value="Tetratricopeptide repeat domain"/>
    <property type="match status" value="1"/>
</dbReference>
<dbReference type="InterPro" id="IPR036680">
    <property type="entry name" value="SPOR-like_sf"/>
</dbReference>